<keyword evidence="4" id="KW-0732">Signal</keyword>
<dbReference type="GO" id="GO:0016787">
    <property type="term" value="F:hydrolase activity"/>
    <property type="evidence" value="ECO:0007669"/>
    <property type="project" value="UniProtKB-KW"/>
</dbReference>
<comment type="caution">
    <text evidence="5">The sequence shown here is derived from an EMBL/GenBank/DDBJ whole genome shotgun (WGS) entry which is preliminary data.</text>
</comment>
<gene>
    <name evidence="5" type="ORF">M2280_004964</name>
</gene>
<dbReference type="SUPFAM" id="SSF53474">
    <property type="entry name" value="alpha/beta-Hydrolases"/>
    <property type="match status" value="1"/>
</dbReference>
<accession>A0ABT6MHB8</accession>
<evidence type="ECO:0000256" key="3">
    <source>
        <dbReference type="ARBA" id="ARBA00023098"/>
    </source>
</evidence>
<sequence length="413" mass="43754">MNGRRIGAVCALTFALVASTAAITAPASAEPGVRNPTIVLPAPSGPSDIGSTTLHLVDSQRADPWQPDQRRELMVTVTYPAADAANYPLAHYISTEFASGATRDLAAALSLPIDVQNLLGLHSNAHSGAPVQSTADRSLPVVLFSPGAVVPRIFGTGEAEDLASRGYVVVSIDHTFDSQAVEFPGGRVVEGIAPPEESAQSTPWLRTALDARVADTEFVLDEIIALADGHNPDVEQRALPNGLSQAIDPSRIGMFGHSLGGFTTAEAMARDPRIDAGVNLDGSLGFDDDLGLAATRGLDRPMLLMSSQQVSDTGAFAPSWNTFRDNTRGWTRELELAQAGHHSFTDLQSLIPPSVAAAAPEATGFYIGTIPPENAIPAVREYVAAAFDRFLRNRTADLLDGPDGRFPDVRYVR</sequence>
<evidence type="ECO:0000256" key="2">
    <source>
        <dbReference type="ARBA" id="ARBA00022963"/>
    </source>
</evidence>
<evidence type="ECO:0000313" key="5">
    <source>
        <dbReference type="EMBL" id="MDH6283713.1"/>
    </source>
</evidence>
<reference evidence="5 6" key="1">
    <citation type="submission" date="2023-04" db="EMBL/GenBank/DDBJ databases">
        <title>Forest soil microbial communities from Buena Vista Peninsula, Colon Province, Panama.</title>
        <authorList>
            <person name="Bouskill N."/>
        </authorList>
    </citation>
    <scope>NUCLEOTIDE SEQUENCE [LARGE SCALE GENOMIC DNA]</scope>
    <source>
        <strain evidence="5 6">CFH S0262</strain>
    </source>
</reference>
<dbReference type="InterPro" id="IPR029058">
    <property type="entry name" value="AB_hydrolase_fold"/>
</dbReference>
<dbReference type="Proteomes" id="UP001160334">
    <property type="component" value="Unassembled WGS sequence"/>
</dbReference>
<keyword evidence="6" id="KW-1185">Reference proteome</keyword>
<evidence type="ECO:0000313" key="6">
    <source>
        <dbReference type="Proteomes" id="UP001160334"/>
    </source>
</evidence>
<keyword evidence="2" id="KW-0442">Lipid degradation</keyword>
<proteinExistence type="predicted"/>
<name>A0ABT6MHB8_9NOCA</name>
<organism evidence="5 6">
    <name type="scientific">Prescottella agglutinans</name>
    <dbReference type="NCBI Taxonomy" id="1644129"/>
    <lineage>
        <taxon>Bacteria</taxon>
        <taxon>Bacillati</taxon>
        <taxon>Actinomycetota</taxon>
        <taxon>Actinomycetes</taxon>
        <taxon>Mycobacteriales</taxon>
        <taxon>Nocardiaceae</taxon>
        <taxon>Prescottella</taxon>
    </lineage>
</organism>
<evidence type="ECO:0000256" key="1">
    <source>
        <dbReference type="ARBA" id="ARBA00022801"/>
    </source>
</evidence>
<keyword evidence="1 5" id="KW-0378">Hydrolase</keyword>
<dbReference type="Gene3D" id="3.40.50.1820">
    <property type="entry name" value="alpha/beta hydrolase"/>
    <property type="match status" value="1"/>
</dbReference>
<dbReference type="Pfam" id="PF03403">
    <property type="entry name" value="PAF-AH_p_II"/>
    <property type="match status" value="1"/>
</dbReference>
<evidence type="ECO:0000256" key="4">
    <source>
        <dbReference type="SAM" id="SignalP"/>
    </source>
</evidence>
<dbReference type="PANTHER" id="PTHR10272:SF0">
    <property type="entry name" value="PLATELET-ACTIVATING FACTOR ACETYLHYDROLASE"/>
    <property type="match status" value="1"/>
</dbReference>
<feature type="signal peptide" evidence="4">
    <location>
        <begin position="1"/>
        <end position="29"/>
    </location>
</feature>
<dbReference type="RefSeq" id="WP_280762969.1">
    <property type="nucleotide sequence ID" value="NZ_JARXVC010000015.1"/>
</dbReference>
<keyword evidence="3" id="KW-0443">Lipid metabolism</keyword>
<feature type="chain" id="PRO_5045369031" evidence="4">
    <location>
        <begin position="30"/>
        <end position="413"/>
    </location>
</feature>
<dbReference type="PANTHER" id="PTHR10272">
    <property type="entry name" value="PLATELET-ACTIVATING FACTOR ACETYLHYDROLASE"/>
    <property type="match status" value="1"/>
</dbReference>
<protein>
    <submittedName>
        <fullName evidence="5">Dienelactone hydrolase</fullName>
    </submittedName>
</protein>
<dbReference type="EMBL" id="JARXVC010000015">
    <property type="protein sequence ID" value="MDH6283713.1"/>
    <property type="molecule type" value="Genomic_DNA"/>
</dbReference>